<keyword evidence="9" id="KW-1185">Reference proteome</keyword>
<dbReference type="EMBL" id="SMCS01000001">
    <property type="protein sequence ID" value="TCV97467.1"/>
    <property type="molecule type" value="Genomic_DNA"/>
</dbReference>
<organism evidence="8 9">
    <name type="scientific">Luteibacter rhizovicinus</name>
    <dbReference type="NCBI Taxonomy" id="242606"/>
    <lineage>
        <taxon>Bacteria</taxon>
        <taxon>Pseudomonadati</taxon>
        <taxon>Pseudomonadota</taxon>
        <taxon>Gammaproteobacteria</taxon>
        <taxon>Lysobacterales</taxon>
        <taxon>Rhodanobacteraceae</taxon>
        <taxon>Luteibacter</taxon>
    </lineage>
</organism>
<dbReference type="AlphaFoldDB" id="A0A4R3YWH9"/>
<dbReference type="GO" id="GO:0005829">
    <property type="term" value="C:cytosol"/>
    <property type="evidence" value="ECO:0007669"/>
    <property type="project" value="TreeGrafter"/>
</dbReference>
<dbReference type="Pfam" id="PF00294">
    <property type="entry name" value="PfkB"/>
    <property type="match status" value="1"/>
</dbReference>
<dbReference type="Proteomes" id="UP000295645">
    <property type="component" value="Unassembled WGS sequence"/>
</dbReference>
<comment type="similarity">
    <text evidence="1 6">Belongs to the carbohydrate kinase PfkB family.</text>
</comment>
<dbReference type="GO" id="GO:0008443">
    <property type="term" value="F:phosphofructokinase activity"/>
    <property type="evidence" value="ECO:0007669"/>
    <property type="project" value="TreeGrafter"/>
</dbReference>
<dbReference type="CDD" id="cd01164">
    <property type="entry name" value="FruK_PfkB_like"/>
    <property type="match status" value="1"/>
</dbReference>
<name>A0A4R3YWH9_9GAMM</name>
<dbReference type="RefSeq" id="WP_132141529.1">
    <property type="nucleotide sequence ID" value="NZ_SMCS01000001.1"/>
</dbReference>
<feature type="domain" description="Carbohydrate kinase PfkB" evidence="7">
    <location>
        <begin position="9"/>
        <end position="288"/>
    </location>
</feature>
<keyword evidence="5" id="KW-0067">ATP-binding</keyword>
<reference evidence="8 9" key="1">
    <citation type="submission" date="2019-03" db="EMBL/GenBank/DDBJ databases">
        <title>Above-ground endophytic microbial communities from plants in different locations in the United States.</title>
        <authorList>
            <person name="Frank C."/>
        </authorList>
    </citation>
    <scope>NUCLEOTIDE SEQUENCE [LARGE SCALE GENOMIC DNA]</scope>
    <source>
        <strain evidence="8 9">LP_13_YM</strain>
    </source>
</reference>
<gene>
    <name evidence="8" type="ORF">EC912_101479</name>
</gene>
<evidence type="ECO:0000256" key="3">
    <source>
        <dbReference type="ARBA" id="ARBA00022741"/>
    </source>
</evidence>
<evidence type="ECO:0000256" key="1">
    <source>
        <dbReference type="ARBA" id="ARBA00010688"/>
    </source>
</evidence>
<keyword evidence="4 8" id="KW-0418">Kinase</keyword>
<evidence type="ECO:0000256" key="6">
    <source>
        <dbReference type="PIRNR" id="PIRNR000535"/>
    </source>
</evidence>
<dbReference type="PIRSF" id="PIRSF000535">
    <property type="entry name" value="1PFK/6PFK/LacC"/>
    <property type="match status" value="1"/>
</dbReference>
<dbReference type="InterPro" id="IPR017583">
    <property type="entry name" value="Tagatose/fructose_Pkinase"/>
</dbReference>
<evidence type="ECO:0000313" key="8">
    <source>
        <dbReference type="EMBL" id="TCV97467.1"/>
    </source>
</evidence>
<dbReference type="Gene3D" id="3.40.1190.20">
    <property type="match status" value="1"/>
</dbReference>
<evidence type="ECO:0000256" key="5">
    <source>
        <dbReference type="ARBA" id="ARBA00022840"/>
    </source>
</evidence>
<dbReference type="InterPro" id="IPR029056">
    <property type="entry name" value="Ribokinase-like"/>
</dbReference>
<dbReference type="NCBIfam" id="TIGR03168">
    <property type="entry name" value="1-PFK"/>
    <property type="match status" value="1"/>
</dbReference>
<evidence type="ECO:0000313" key="9">
    <source>
        <dbReference type="Proteomes" id="UP000295645"/>
    </source>
</evidence>
<protein>
    <recommendedName>
        <fullName evidence="6">Phosphofructokinase</fullName>
    </recommendedName>
</protein>
<sequence length="318" mass="32688">MIAVAGFNTAIDRLITLDRLVVGEVNRASEVRTFLGGKGVHVAQTVAALGERVQLVGLIDAATRNEATRLMSERGVLFHAVEIEGDLRSCLSIRDANGHITEILDGGNEVPKAQRSALIQALLTALTDSDTVVLSGSLPRGFDAHTYAELALHIGSAGKRCLVDTSGQALAHAVAVRPFLVKPNRDEASALSGVALSTVADGVRAAATLLRSGVTMPVVSLGELGVIGIDASGAWHARAALGGRAVNAVGSGDCLMAGLAVGLVRGMALCDVLQLGAACGAANAMNDETGYASADDIAYWHARVRVERVASGNSSPPD</sequence>
<evidence type="ECO:0000259" key="7">
    <source>
        <dbReference type="Pfam" id="PF00294"/>
    </source>
</evidence>
<proteinExistence type="inferred from homology"/>
<dbReference type="SUPFAM" id="SSF53613">
    <property type="entry name" value="Ribokinase-like"/>
    <property type="match status" value="1"/>
</dbReference>
<keyword evidence="2 6" id="KW-0808">Transferase</keyword>
<keyword evidence="3" id="KW-0547">Nucleotide-binding</keyword>
<dbReference type="PANTHER" id="PTHR46566:SF5">
    <property type="entry name" value="1-PHOSPHOFRUCTOKINASE"/>
    <property type="match status" value="1"/>
</dbReference>
<dbReference type="InterPro" id="IPR011611">
    <property type="entry name" value="PfkB_dom"/>
</dbReference>
<evidence type="ECO:0000256" key="4">
    <source>
        <dbReference type="ARBA" id="ARBA00022777"/>
    </source>
</evidence>
<evidence type="ECO:0000256" key="2">
    <source>
        <dbReference type="ARBA" id="ARBA00022679"/>
    </source>
</evidence>
<accession>A0A4R3YWH9</accession>
<comment type="caution">
    <text evidence="8">The sequence shown here is derived from an EMBL/GenBank/DDBJ whole genome shotgun (WGS) entry which is preliminary data.</text>
</comment>
<dbReference type="OrthoDB" id="9801219at2"/>
<dbReference type="PANTHER" id="PTHR46566">
    <property type="entry name" value="1-PHOSPHOFRUCTOKINASE-RELATED"/>
    <property type="match status" value="1"/>
</dbReference>
<dbReference type="GO" id="GO:0005524">
    <property type="term" value="F:ATP binding"/>
    <property type="evidence" value="ECO:0007669"/>
    <property type="project" value="UniProtKB-KW"/>
</dbReference>